<dbReference type="PANTHER" id="PTHR10127:SF850">
    <property type="entry name" value="METALLOENDOPEPTIDASE"/>
    <property type="match status" value="1"/>
</dbReference>
<protein>
    <recommendedName>
        <fullName evidence="10">Metalloendopeptidase</fullName>
        <ecNumber evidence="10">3.4.24.-</ecNumber>
    </recommendedName>
</protein>
<proteinExistence type="predicted"/>
<evidence type="ECO:0000256" key="9">
    <source>
        <dbReference type="PROSITE-ProRule" id="PRU01211"/>
    </source>
</evidence>
<feature type="active site" evidence="9">
    <location>
        <position position="165"/>
    </location>
</feature>
<comment type="caution">
    <text evidence="14">The sequence shown here is derived from an EMBL/GenBank/DDBJ whole genome shotgun (WGS) entry which is preliminary data.</text>
</comment>
<dbReference type="GO" id="GO:0006508">
    <property type="term" value="P:proteolysis"/>
    <property type="evidence" value="ECO:0007669"/>
    <property type="project" value="UniProtKB-KW"/>
</dbReference>
<name>A0AAV2PNV1_MEGNR</name>
<dbReference type="PROSITE" id="PS51864">
    <property type="entry name" value="ASTACIN"/>
    <property type="match status" value="1"/>
</dbReference>
<keyword evidence="15" id="KW-1185">Reference proteome</keyword>
<dbReference type="SMART" id="SM00235">
    <property type="entry name" value="ZnMc"/>
    <property type="match status" value="1"/>
</dbReference>
<comment type="cofactor">
    <cofactor evidence="9 10">
        <name>Zn(2+)</name>
        <dbReference type="ChEBI" id="CHEBI:29105"/>
    </cofactor>
    <text evidence="9 10">Binds 1 zinc ion per subunit.</text>
</comment>
<dbReference type="CDD" id="cd04280">
    <property type="entry name" value="ZnMc_astacin_like"/>
    <property type="match status" value="1"/>
</dbReference>
<evidence type="ECO:0000256" key="1">
    <source>
        <dbReference type="ARBA" id="ARBA00022536"/>
    </source>
</evidence>
<keyword evidence="4 9" id="KW-0378">Hydrolase</keyword>
<feature type="region of interest" description="Disordered" evidence="11">
    <location>
        <begin position="52"/>
        <end position="75"/>
    </location>
</feature>
<evidence type="ECO:0000256" key="11">
    <source>
        <dbReference type="SAM" id="MobiDB-lite"/>
    </source>
</evidence>
<feature type="domain" description="Peptidase M12A" evidence="13">
    <location>
        <begin position="65"/>
        <end position="266"/>
    </location>
</feature>
<evidence type="ECO:0000256" key="4">
    <source>
        <dbReference type="ARBA" id="ARBA00022801"/>
    </source>
</evidence>
<dbReference type="EC" id="3.4.24.-" evidence="10"/>
<gene>
    <name evidence="14" type="ORF">MNOR_LOCUS2174</name>
</gene>
<evidence type="ECO:0000313" key="14">
    <source>
        <dbReference type="EMBL" id="CAL4061490.1"/>
    </source>
</evidence>
<evidence type="ECO:0000256" key="5">
    <source>
        <dbReference type="ARBA" id="ARBA00022833"/>
    </source>
</evidence>
<dbReference type="Proteomes" id="UP001497623">
    <property type="component" value="Unassembled WGS sequence"/>
</dbReference>
<evidence type="ECO:0000256" key="2">
    <source>
        <dbReference type="ARBA" id="ARBA00022670"/>
    </source>
</evidence>
<feature type="signal peptide" evidence="10">
    <location>
        <begin position="1"/>
        <end position="21"/>
    </location>
</feature>
<evidence type="ECO:0000256" key="10">
    <source>
        <dbReference type="RuleBase" id="RU361183"/>
    </source>
</evidence>
<dbReference type="PRINTS" id="PR00480">
    <property type="entry name" value="ASTACIN"/>
</dbReference>
<dbReference type="EMBL" id="CAXKWB010000637">
    <property type="protein sequence ID" value="CAL4061490.1"/>
    <property type="molecule type" value="Genomic_DNA"/>
</dbReference>
<feature type="binding site" evidence="9">
    <location>
        <position position="168"/>
    </location>
    <ligand>
        <name>Zn(2+)</name>
        <dbReference type="ChEBI" id="CHEBI:29105"/>
        <note>catalytic</note>
    </ligand>
</feature>
<dbReference type="SUPFAM" id="SSF49854">
    <property type="entry name" value="Spermadhesin, CUB domain"/>
    <property type="match status" value="1"/>
</dbReference>
<evidence type="ECO:0000313" key="15">
    <source>
        <dbReference type="Proteomes" id="UP001497623"/>
    </source>
</evidence>
<dbReference type="AlphaFoldDB" id="A0AAV2PNV1"/>
<reference evidence="14 15" key="1">
    <citation type="submission" date="2024-05" db="EMBL/GenBank/DDBJ databases">
        <authorList>
            <person name="Wallberg A."/>
        </authorList>
    </citation>
    <scope>NUCLEOTIDE SEQUENCE [LARGE SCALE GENOMIC DNA]</scope>
</reference>
<dbReference type="GO" id="GO:0004222">
    <property type="term" value="F:metalloendopeptidase activity"/>
    <property type="evidence" value="ECO:0007669"/>
    <property type="project" value="UniProtKB-UniRule"/>
</dbReference>
<organism evidence="14 15">
    <name type="scientific">Meganyctiphanes norvegica</name>
    <name type="common">Northern krill</name>
    <name type="synonym">Thysanopoda norvegica</name>
    <dbReference type="NCBI Taxonomy" id="48144"/>
    <lineage>
        <taxon>Eukaryota</taxon>
        <taxon>Metazoa</taxon>
        <taxon>Ecdysozoa</taxon>
        <taxon>Arthropoda</taxon>
        <taxon>Crustacea</taxon>
        <taxon>Multicrustacea</taxon>
        <taxon>Malacostraca</taxon>
        <taxon>Eumalacostraca</taxon>
        <taxon>Eucarida</taxon>
        <taxon>Euphausiacea</taxon>
        <taxon>Euphausiidae</taxon>
        <taxon>Meganyctiphanes</taxon>
    </lineage>
</organism>
<dbReference type="InterPro" id="IPR006026">
    <property type="entry name" value="Peptidase_Metallo"/>
</dbReference>
<keyword evidence="3 9" id="KW-0479">Metal-binding</keyword>
<dbReference type="GO" id="GO:0008270">
    <property type="term" value="F:zinc ion binding"/>
    <property type="evidence" value="ECO:0007669"/>
    <property type="project" value="UniProtKB-UniRule"/>
</dbReference>
<evidence type="ECO:0000259" key="12">
    <source>
        <dbReference type="PROSITE" id="PS01180"/>
    </source>
</evidence>
<evidence type="ECO:0000256" key="6">
    <source>
        <dbReference type="ARBA" id="ARBA00023049"/>
    </source>
</evidence>
<keyword evidence="6 9" id="KW-0482">Metalloprotease</keyword>
<dbReference type="InterPro" id="IPR001506">
    <property type="entry name" value="Peptidase_M12A"/>
</dbReference>
<keyword evidence="5 9" id="KW-0862">Zinc</keyword>
<dbReference type="InterPro" id="IPR000859">
    <property type="entry name" value="CUB_dom"/>
</dbReference>
<evidence type="ECO:0000256" key="8">
    <source>
        <dbReference type="PROSITE-ProRule" id="PRU00059"/>
    </source>
</evidence>
<keyword evidence="10" id="KW-0732">Signal</keyword>
<feature type="binding site" evidence="9">
    <location>
        <position position="174"/>
    </location>
    <ligand>
        <name>Zn(2+)</name>
        <dbReference type="ChEBI" id="CHEBI:29105"/>
        <note>catalytic</note>
    </ligand>
</feature>
<feature type="binding site" evidence="9">
    <location>
        <position position="164"/>
    </location>
    <ligand>
        <name>Zn(2+)</name>
        <dbReference type="ChEBI" id="CHEBI:29105"/>
        <note>catalytic</note>
    </ligand>
</feature>
<accession>A0AAV2PNV1</accession>
<dbReference type="PROSITE" id="PS00022">
    <property type="entry name" value="EGF_1"/>
    <property type="match status" value="1"/>
</dbReference>
<dbReference type="Pfam" id="PF01400">
    <property type="entry name" value="Astacin"/>
    <property type="match status" value="1"/>
</dbReference>
<dbReference type="PANTHER" id="PTHR10127">
    <property type="entry name" value="DISCOIDIN, CUB, EGF, LAMININ , AND ZINC METALLOPROTEASE DOMAIN CONTAINING"/>
    <property type="match status" value="1"/>
</dbReference>
<dbReference type="InterPro" id="IPR024079">
    <property type="entry name" value="MetalloPept_cat_dom_sf"/>
</dbReference>
<dbReference type="SMART" id="SM00042">
    <property type="entry name" value="CUB"/>
    <property type="match status" value="1"/>
</dbReference>
<keyword evidence="2 9" id="KW-0645">Protease</keyword>
<evidence type="ECO:0000256" key="3">
    <source>
        <dbReference type="ARBA" id="ARBA00022723"/>
    </source>
</evidence>
<evidence type="ECO:0000256" key="7">
    <source>
        <dbReference type="ARBA" id="ARBA00023157"/>
    </source>
</evidence>
<evidence type="ECO:0000259" key="13">
    <source>
        <dbReference type="PROSITE" id="PS51864"/>
    </source>
</evidence>
<feature type="domain" description="CUB" evidence="12">
    <location>
        <begin position="316"/>
        <end position="431"/>
    </location>
</feature>
<keyword evidence="7" id="KW-1015">Disulfide bond</keyword>
<dbReference type="CDD" id="cd00041">
    <property type="entry name" value="CUB"/>
    <property type="match status" value="1"/>
</dbReference>
<dbReference type="PROSITE" id="PS01180">
    <property type="entry name" value="CUB"/>
    <property type="match status" value="1"/>
</dbReference>
<dbReference type="Pfam" id="PF00431">
    <property type="entry name" value="CUB"/>
    <property type="match status" value="1"/>
</dbReference>
<keyword evidence="1" id="KW-0245">EGF-like domain</keyword>
<comment type="caution">
    <text evidence="8">Lacks conserved residue(s) required for the propagation of feature annotation.</text>
</comment>
<dbReference type="SUPFAM" id="SSF55486">
    <property type="entry name" value="Metalloproteases ('zincins'), catalytic domain"/>
    <property type="match status" value="1"/>
</dbReference>
<feature type="chain" id="PRO_5043110032" description="Metalloendopeptidase" evidence="10">
    <location>
        <begin position="22"/>
        <end position="432"/>
    </location>
</feature>
<sequence>MAMQLLILLPLLICALSPGLGKSIQFQDAETYNWMDNNPEWTESGKKIVDGDIALEDDDPRPTSRKMVPDPEKRWPDDPLTGWPLVPYNLQNYPKADHDVIHEGLDHWMENTCLVFQETYILDQPHINFNEGNGCHSNIGRVASHNGQVVSIGQGCKQMHTVAHEVGHAIGFHHEQCRTDRDDYITVLYENIKPGSGGNFNKHEDNSTGVEYDYSSIMHYGSQSFSENGLNTIMPKFDPTMQRFMGHHTGLTFRDKLLANRVYDCIGKWKKVCGANSMECSNLGYMGADCKCVCPPGTSGKHCQHVEGGYYPALTCGGNMTAPGYIETSNWPDIPNPNEWCMWWVQAGDGERVRVTFHAFDLTYRPDSGRCIHDKLELRLQDPLTTGNKYCEDEIKPDDEFVSEGSEMFISFFGATHQNNHTGFSATIDFIS</sequence>
<dbReference type="Gene3D" id="2.60.120.290">
    <property type="entry name" value="Spermadhesin, CUB domain"/>
    <property type="match status" value="1"/>
</dbReference>
<dbReference type="InterPro" id="IPR000742">
    <property type="entry name" value="EGF"/>
</dbReference>
<dbReference type="Gene3D" id="3.40.390.10">
    <property type="entry name" value="Collagenase (Catalytic Domain)"/>
    <property type="match status" value="1"/>
</dbReference>
<dbReference type="InterPro" id="IPR034035">
    <property type="entry name" value="Astacin-like_dom"/>
</dbReference>
<dbReference type="InterPro" id="IPR035914">
    <property type="entry name" value="Sperma_CUB_dom_sf"/>
</dbReference>